<gene>
    <name evidence="2" type="ORF">SAMN05216481_103517</name>
</gene>
<organism evidence="2 3">
    <name type="scientific">Streptomyces radiopugnans</name>
    <dbReference type="NCBI Taxonomy" id="403935"/>
    <lineage>
        <taxon>Bacteria</taxon>
        <taxon>Bacillati</taxon>
        <taxon>Actinomycetota</taxon>
        <taxon>Actinomycetes</taxon>
        <taxon>Kitasatosporales</taxon>
        <taxon>Streptomycetaceae</taxon>
        <taxon>Streptomyces</taxon>
    </lineage>
</organism>
<accession>A0A1H9CYL1</accession>
<evidence type="ECO:0000313" key="3">
    <source>
        <dbReference type="Proteomes" id="UP000199055"/>
    </source>
</evidence>
<dbReference type="STRING" id="403935.SAMN05216481_103517"/>
<name>A0A1H9CYL1_9ACTN</name>
<feature type="transmembrane region" description="Helical" evidence="1">
    <location>
        <begin position="323"/>
        <end position="342"/>
    </location>
</feature>
<dbReference type="RefSeq" id="WP_093657670.1">
    <property type="nucleotide sequence ID" value="NZ_FOET01000003.1"/>
</dbReference>
<keyword evidence="3" id="KW-1185">Reference proteome</keyword>
<evidence type="ECO:0008006" key="4">
    <source>
        <dbReference type="Google" id="ProtNLM"/>
    </source>
</evidence>
<keyword evidence="1" id="KW-0472">Membrane</keyword>
<dbReference type="AlphaFoldDB" id="A0A1H9CYL1"/>
<keyword evidence="1" id="KW-1133">Transmembrane helix</keyword>
<protein>
    <recommendedName>
        <fullName evidence="4">CorA-like Mg2+ transporter protein</fullName>
    </recommendedName>
</protein>
<keyword evidence="1" id="KW-0812">Transmembrane</keyword>
<feature type="transmembrane region" description="Helical" evidence="1">
    <location>
        <begin position="354"/>
        <end position="376"/>
    </location>
</feature>
<proteinExistence type="predicted"/>
<reference evidence="2 3" key="1">
    <citation type="submission" date="2016-10" db="EMBL/GenBank/DDBJ databases">
        <authorList>
            <person name="de Groot N.N."/>
        </authorList>
    </citation>
    <scope>NUCLEOTIDE SEQUENCE [LARGE SCALE GENOMIC DNA]</scope>
    <source>
        <strain evidence="2 3">CGMCC 4.3519</strain>
    </source>
</reference>
<evidence type="ECO:0000313" key="2">
    <source>
        <dbReference type="EMBL" id="SEQ06275.1"/>
    </source>
</evidence>
<sequence length="380" mass="43171">MQVVLIAPFLMRFRLCANTFGGEVGRALREAVAEAVPGFSPQAEGPDSPLLFDYHMSTGGSRLSGKRTVGTVEVEGAGLLWCRFEPSGYCYVMQTVEVPDKGEMHRRERELVERVNPHIARWTEGVSERMLATGRVDPVDGAEMDPGRLLWWHRVLMDPPRGQEPGATRVYGVERKIHDDAHLRFGDGFTTLVRLPRHRINEVLEGVMAATSEWIAVDEANRLVSARMLRLNDTRWDRVADVDRQFTASLKLSKDLALREMVRLEESRYTVNAGAVVVDAAMERWAMERERGVLEVQLQSLRDILDFHRNMTQYRRDERRNRLLFVFTAIALFQSVLVWYDFAHESNNTLGPAARLTVVSTIAVLTVVVVVSSLAVRRRE</sequence>
<dbReference type="EMBL" id="FOET01000003">
    <property type="protein sequence ID" value="SEQ06275.1"/>
    <property type="molecule type" value="Genomic_DNA"/>
</dbReference>
<evidence type="ECO:0000256" key="1">
    <source>
        <dbReference type="SAM" id="Phobius"/>
    </source>
</evidence>
<dbReference type="Proteomes" id="UP000199055">
    <property type="component" value="Unassembled WGS sequence"/>
</dbReference>